<proteinExistence type="predicted"/>
<dbReference type="Proteomes" id="UP001595075">
    <property type="component" value="Unassembled WGS sequence"/>
</dbReference>
<dbReference type="PROSITE" id="PS50097">
    <property type="entry name" value="BTB"/>
    <property type="match status" value="1"/>
</dbReference>
<dbReference type="PANTHER" id="PTHR47843:SF2">
    <property type="entry name" value="BTB DOMAIN-CONTAINING PROTEIN"/>
    <property type="match status" value="1"/>
</dbReference>
<sequence length="195" mass="22342">MVTFIVGEEADKTTFLVHRHLAAAHSSFFKAAFESQMMEVMTQSTRLEDFEEETFGALVHWMYTEEPKAGKYSYTDDKIWNLADRFLMSDLQNAAMQRIFDNRSSATPEDVLPFARFVLSSGSEVAGTSKLQEFMLYYFVCDRGGDEFEDIVEELPRIFLNIAYLALQVVAKSRLPISSIHNAFLQLSRFTVESK</sequence>
<dbReference type="Pfam" id="PF00651">
    <property type="entry name" value="BTB"/>
    <property type="match status" value="1"/>
</dbReference>
<evidence type="ECO:0000259" key="1">
    <source>
        <dbReference type="PROSITE" id="PS50097"/>
    </source>
</evidence>
<keyword evidence="3" id="KW-1185">Reference proteome</keyword>
<accession>A0ABR4C246</accession>
<reference evidence="2 3" key="1">
    <citation type="journal article" date="2024" name="Commun. Biol.">
        <title>Comparative genomic analysis of thermophilic fungi reveals convergent evolutionary adaptations and gene losses.</title>
        <authorList>
            <person name="Steindorff A.S."/>
            <person name="Aguilar-Pontes M.V."/>
            <person name="Robinson A.J."/>
            <person name="Andreopoulos B."/>
            <person name="LaButti K."/>
            <person name="Kuo A."/>
            <person name="Mondo S."/>
            <person name="Riley R."/>
            <person name="Otillar R."/>
            <person name="Haridas S."/>
            <person name="Lipzen A."/>
            <person name="Grimwood J."/>
            <person name="Schmutz J."/>
            <person name="Clum A."/>
            <person name="Reid I.D."/>
            <person name="Moisan M.C."/>
            <person name="Butler G."/>
            <person name="Nguyen T.T.M."/>
            <person name="Dewar K."/>
            <person name="Conant G."/>
            <person name="Drula E."/>
            <person name="Henrissat B."/>
            <person name="Hansel C."/>
            <person name="Singer S."/>
            <person name="Hutchinson M.I."/>
            <person name="de Vries R.P."/>
            <person name="Natvig D.O."/>
            <person name="Powell A.J."/>
            <person name="Tsang A."/>
            <person name="Grigoriev I.V."/>
        </authorList>
    </citation>
    <scope>NUCLEOTIDE SEQUENCE [LARGE SCALE GENOMIC DNA]</scope>
    <source>
        <strain evidence="2 3">CBS 494.80</strain>
    </source>
</reference>
<dbReference type="CDD" id="cd18186">
    <property type="entry name" value="BTB_POZ_ZBTB_KLHL-like"/>
    <property type="match status" value="1"/>
</dbReference>
<feature type="domain" description="BTB" evidence="1">
    <location>
        <begin position="1"/>
        <end position="71"/>
    </location>
</feature>
<protein>
    <recommendedName>
        <fullName evidence="1">BTB domain-containing protein</fullName>
    </recommendedName>
</protein>
<comment type="caution">
    <text evidence="2">The sequence shown here is derived from an EMBL/GenBank/DDBJ whole genome shotgun (WGS) entry which is preliminary data.</text>
</comment>
<organism evidence="2 3">
    <name type="scientific">Oculimacula yallundae</name>
    <dbReference type="NCBI Taxonomy" id="86028"/>
    <lineage>
        <taxon>Eukaryota</taxon>
        <taxon>Fungi</taxon>
        <taxon>Dikarya</taxon>
        <taxon>Ascomycota</taxon>
        <taxon>Pezizomycotina</taxon>
        <taxon>Leotiomycetes</taxon>
        <taxon>Helotiales</taxon>
        <taxon>Ploettnerulaceae</taxon>
        <taxon>Oculimacula</taxon>
    </lineage>
</organism>
<dbReference type="SMART" id="SM00225">
    <property type="entry name" value="BTB"/>
    <property type="match status" value="1"/>
</dbReference>
<gene>
    <name evidence="2" type="ORF">VTL71DRAFT_4512</name>
</gene>
<evidence type="ECO:0000313" key="3">
    <source>
        <dbReference type="Proteomes" id="UP001595075"/>
    </source>
</evidence>
<evidence type="ECO:0000313" key="2">
    <source>
        <dbReference type="EMBL" id="KAL2064018.1"/>
    </source>
</evidence>
<dbReference type="PANTHER" id="PTHR47843">
    <property type="entry name" value="BTB DOMAIN-CONTAINING PROTEIN-RELATED"/>
    <property type="match status" value="1"/>
</dbReference>
<dbReference type="Gene3D" id="3.30.710.10">
    <property type="entry name" value="Potassium Channel Kv1.1, Chain A"/>
    <property type="match status" value="1"/>
</dbReference>
<name>A0ABR4C246_9HELO</name>
<dbReference type="SUPFAM" id="SSF54695">
    <property type="entry name" value="POZ domain"/>
    <property type="match status" value="1"/>
</dbReference>
<dbReference type="InterPro" id="IPR011333">
    <property type="entry name" value="SKP1/BTB/POZ_sf"/>
</dbReference>
<dbReference type="EMBL" id="JAZHXI010000014">
    <property type="protein sequence ID" value="KAL2064018.1"/>
    <property type="molecule type" value="Genomic_DNA"/>
</dbReference>
<dbReference type="InterPro" id="IPR000210">
    <property type="entry name" value="BTB/POZ_dom"/>
</dbReference>